<feature type="transmembrane region" description="Helical" evidence="1">
    <location>
        <begin position="64"/>
        <end position="84"/>
    </location>
</feature>
<keyword evidence="1" id="KW-0812">Transmembrane</keyword>
<dbReference type="OrthoDB" id="2453019at2"/>
<evidence type="ECO:0000256" key="1">
    <source>
        <dbReference type="SAM" id="Phobius"/>
    </source>
</evidence>
<dbReference type="AlphaFoldDB" id="A0A1G8BHU9"/>
<protein>
    <submittedName>
        <fullName evidence="2">YtpI-like protein</fullName>
    </submittedName>
</protein>
<reference evidence="2 3" key="1">
    <citation type="submission" date="2016-10" db="EMBL/GenBank/DDBJ databases">
        <authorList>
            <person name="de Groot N.N."/>
        </authorList>
    </citation>
    <scope>NUCLEOTIDE SEQUENCE [LARGE SCALE GENOMIC DNA]</scope>
    <source>
        <strain evidence="2 3">DSM 21632</strain>
    </source>
</reference>
<evidence type="ECO:0000313" key="3">
    <source>
        <dbReference type="Proteomes" id="UP000199163"/>
    </source>
</evidence>
<dbReference type="Proteomes" id="UP000199163">
    <property type="component" value="Unassembled WGS sequence"/>
</dbReference>
<dbReference type="RefSeq" id="WP_091271890.1">
    <property type="nucleotide sequence ID" value="NZ_FNDK01000004.1"/>
</dbReference>
<dbReference type="EMBL" id="FNDK01000004">
    <property type="protein sequence ID" value="SDH32691.1"/>
    <property type="molecule type" value="Genomic_DNA"/>
</dbReference>
<keyword evidence="3" id="KW-1185">Reference proteome</keyword>
<dbReference type="STRING" id="568899.SAMN05192534_10450"/>
<proteinExistence type="predicted"/>
<gene>
    <name evidence="2" type="ORF">SAMN05192534_10450</name>
</gene>
<keyword evidence="1" id="KW-1133">Transmembrane helix</keyword>
<sequence length="102" mass="11450">MPIFIIILVIGLALYVFYKIKSVRTKAPIEKKWIQTKANMSLGAFLAAFGANLLYTSRGTVDNIVGIVFLIVGFANIFLGYRAYKLYLPYAAEEAEEQHLNT</sequence>
<name>A0A1G8BHU9_9BACI</name>
<accession>A0A1G8BHU9</accession>
<evidence type="ECO:0000313" key="2">
    <source>
        <dbReference type="EMBL" id="SDH32691.1"/>
    </source>
</evidence>
<organism evidence="2 3">
    <name type="scientific">Alteribacillus persepolensis</name>
    <dbReference type="NCBI Taxonomy" id="568899"/>
    <lineage>
        <taxon>Bacteria</taxon>
        <taxon>Bacillati</taxon>
        <taxon>Bacillota</taxon>
        <taxon>Bacilli</taxon>
        <taxon>Bacillales</taxon>
        <taxon>Bacillaceae</taxon>
        <taxon>Alteribacillus</taxon>
    </lineage>
</organism>
<dbReference type="Pfam" id="PF14007">
    <property type="entry name" value="YtpI"/>
    <property type="match status" value="1"/>
</dbReference>
<feature type="transmembrane region" description="Helical" evidence="1">
    <location>
        <begin position="38"/>
        <end position="55"/>
    </location>
</feature>
<dbReference type="InterPro" id="IPR025618">
    <property type="entry name" value="YtpI"/>
</dbReference>
<keyword evidence="1" id="KW-0472">Membrane</keyword>